<dbReference type="EMBL" id="JAFITR010000165">
    <property type="protein sequence ID" value="MBN4067491.1"/>
    <property type="molecule type" value="Genomic_DNA"/>
</dbReference>
<comment type="caution">
    <text evidence="1">The sequence shown here is derived from an EMBL/GenBank/DDBJ whole genome shotgun (WGS) entry which is preliminary data.</text>
</comment>
<name>A0ABS3ARX7_9BACT</name>
<gene>
    <name evidence="1" type="ORF">JYU14_05345</name>
</gene>
<sequence>MLKKLSGNSEYFTEGQAVFLVTRTGEIHGRYYIDRVLFPLVSFASQPIEGSLKQGFTIEGQALIPNWCEGRRTFVCAVASEEKAKELSAEIQNGTPLRTILRSATKEGEQP</sequence>
<keyword evidence="2" id="KW-1185">Reference proteome</keyword>
<evidence type="ECO:0000313" key="2">
    <source>
        <dbReference type="Proteomes" id="UP000722121"/>
    </source>
</evidence>
<proteinExistence type="predicted"/>
<dbReference type="Proteomes" id="UP000722121">
    <property type="component" value="Unassembled WGS sequence"/>
</dbReference>
<reference evidence="1 2" key="1">
    <citation type="submission" date="2021-02" db="EMBL/GenBank/DDBJ databases">
        <title>Activity-based single-cell genomes from oceanic crustal fluid captures similar information to metagenomic and metatranscriptomic surveys with orders of magnitude less sampling.</title>
        <authorList>
            <person name="D'Angelo T.S."/>
            <person name="Orcutt B.N."/>
        </authorList>
    </citation>
    <scope>NUCLEOTIDE SEQUENCE [LARGE SCALE GENOMIC DNA]</scope>
    <source>
        <strain evidence="1">AH-315-G07</strain>
    </source>
</reference>
<evidence type="ECO:0000313" key="1">
    <source>
        <dbReference type="EMBL" id="MBN4067491.1"/>
    </source>
</evidence>
<accession>A0ABS3ARX7</accession>
<protein>
    <submittedName>
        <fullName evidence="1">Uncharacterized protein</fullName>
    </submittedName>
</protein>
<organism evidence="1 2">
    <name type="scientific">Simkania negevensis</name>
    <dbReference type="NCBI Taxonomy" id="83561"/>
    <lineage>
        <taxon>Bacteria</taxon>
        <taxon>Pseudomonadati</taxon>
        <taxon>Chlamydiota</taxon>
        <taxon>Chlamydiia</taxon>
        <taxon>Parachlamydiales</taxon>
        <taxon>Simkaniaceae</taxon>
        <taxon>Simkania</taxon>
    </lineage>
</organism>